<gene>
    <name evidence="1" type="ORF">IPA_02400</name>
</gene>
<reference evidence="1" key="1">
    <citation type="submission" date="2013-11" db="EMBL/GenBank/DDBJ databases">
        <title>Comparative genomics of Ignicoccus.</title>
        <authorList>
            <person name="Podar M."/>
        </authorList>
    </citation>
    <scope>NUCLEOTIDE SEQUENCE</scope>
    <source>
        <strain evidence="1">DSM 13166</strain>
    </source>
</reference>
<name>A0A977PL69_9CREN</name>
<protein>
    <submittedName>
        <fullName evidence="1">Uncharacterized protein</fullName>
    </submittedName>
</protein>
<dbReference type="EMBL" id="CP006868">
    <property type="protein sequence ID" value="UXD22184.1"/>
    <property type="molecule type" value="Genomic_DNA"/>
</dbReference>
<dbReference type="Proteomes" id="UP001063698">
    <property type="component" value="Chromosome"/>
</dbReference>
<dbReference type="KEGG" id="ipc:IPA_02400"/>
<evidence type="ECO:0000313" key="1">
    <source>
        <dbReference type="EMBL" id="UXD22184.1"/>
    </source>
</evidence>
<accession>A0A977PL69</accession>
<organism evidence="1 2">
    <name type="scientific">Ignicoccus pacificus DSM 13166</name>
    <dbReference type="NCBI Taxonomy" id="940294"/>
    <lineage>
        <taxon>Archaea</taxon>
        <taxon>Thermoproteota</taxon>
        <taxon>Thermoprotei</taxon>
        <taxon>Desulfurococcales</taxon>
        <taxon>Desulfurococcaceae</taxon>
        <taxon>Ignicoccus</taxon>
    </lineage>
</organism>
<evidence type="ECO:0000313" key="2">
    <source>
        <dbReference type="Proteomes" id="UP001063698"/>
    </source>
</evidence>
<keyword evidence="2" id="KW-1185">Reference proteome</keyword>
<sequence length="190" mass="21534">MSVAACKMLGALASSCDTRNVKDYPDSLYSRARSAPQLMATWGPAHFLIFYASKSLDDIDSRRAEFLWRAWKSVMMGRDREEVKGFVACEIVSKISDTSMGYLLYTLALSEAIVRLMEREQNFGRLDELFDFVIRLYVKPEEGKELGAPSVGTLNLLVQTLSRLIETKVLPIVNTRGTDAKIEYMIQNCW</sequence>
<proteinExistence type="predicted"/>
<dbReference type="AlphaFoldDB" id="A0A977PL69"/>